<dbReference type="STRING" id="667676.SAMN05192539_101518"/>
<dbReference type="CDD" id="cd02440">
    <property type="entry name" value="AdoMet_MTases"/>
    <property type="match status" value="1"/>
</dbReference>
<evidence type="ECO:0000313" key="1">
    <source>
        <dbReference type="EMBL" id="SEJ66063.1"/>
    </source>
</evidence>
<dbReference type="RefSeq" id="WP_090868052.1">
    <property type="nucleotide sequence ID" value="NZ_FNYE01000015.1"/>
</dbReference>
<dbReference type="PANTHER" id="PTHR20974:SF0">
    <property type="entry name" value="UPF0585 PROTEIN CG18661"/>
    <property type="match status" value="1"/>
</dbReference>
<keyword evidence="2" id="KW-1185">Reference proteome</keyword>
<sequence length="210" mass="22220">MTTPDLNARQHAPAAERNREPILAVLERVLPATGTVLEIASGTGQHAVHFAAALPQLVWQPSDPDEGARASIAAWTAASGLSNVRTPLALDVREAQWGIDAADAIVCINMIHISPWASAQALIDGAGRLMGPGGVLYLYGPYRRGGAHTAPSNAAFDAQLRSRNPAWGVRNMEDIVALADAAGFACDEPIAMPANNFSLVFRKRQPSAKL</sequence>
<dbReference type="Gene3D" id="3.40.50.150">
    <property type="entry name" value="Vaccinia Virus protein VP39"/>
    <property type="match status" value="1"/>
</dbReference>
<evidence type="ECO:0000313" key="2">
    <source>
        <dbReference type="Proteomes" id="UP000198866"/>
    </source>
</evidence>
<dbReference type="EMBL" id="FNYE01000015">
    <property type="protein sequence ID" value="SEJ66063.1"/>
    <property type="molecule type" value="Genomic_DNA"/>
</dbReference>
<dbReference type="OrthoDB" id="9342562at2"/>
<evidence type="ECO:0008006" key="3">
    <source>
        <dbReference type="Google" id="ProtNLM"/>
    </source>
</evidence>
<organism evidence="1 2">
    <name type="scientific">Paraburkholderia diazotrophica</name>
    <dbReference type="NCBI Taxonomy" id="667676"/>
    <lineage>
        <taxon>Bacteria</taxon>
        <taxon>Pseudomonadati</taxon>
        <taxon>Pseudomonadota</taxon>
        <taxon>Betaproteobacteria</taxon>
        <taxon>Burkholderiales</taxon>
        <taxon>Burkholderiaceae</taxon>
        <taxon>Paraburkholderia</taxon>
    </lineage>
</organism>
<protein>
    <recommendedName>
        <fullName evidence="3">SAM-dependent methyltransferase</fullName>
    </recommendedName>
</protein>
<reference evidence="2" key="1">
    <citation type="submission" date="2016-10" db="EMBL/GenBank/DDBJ databases">
        <authorList>
            <person name="Varghese N."/>
            <person name="Submissions S."/>
        </authorList>
    </citation>
    <scope>NUCLEOTIDE SEQUENCE [LARGE SCALE GENOMIC DNA]</scope>
    <source>
        <strain evidence="2">LMG 26031</strain>
    </source>
</reference>
<dbReference type="AlphaFoldDB" id="A0A1H7AKC0"/>
<gene>
    <name evidence="1" type="ORF">SAMN05192539_101518</name>
</gene>
<dbReference type="Proteomes" id="UP000198866">
    <property type="component" value="Unassembled WGS sequence"/>
</dbReference>
<dbReference type="PANTHER" id="PTHR20974">
    <property type="entry name" value="UPF0585 PROTEIN CG18661"/>
    <property type="match status" value="1"/>
</dbReference>
<dbReference type="InterPro" id="IPR010342">
    <property type="entry name" value="DUF938"/>
</dbReference>
<dbReference type="SUPFAM" id="SSF53335">
    <property type="entry name" value="S-adenosyl-L-methionine-dependent methyltransferases"/>
    <property type="match status" value="1"/>
</dbReference>
<name>A0A1H7AKC0_9BURK</name>
<dbReference type="InterPro" id="IPR029063">
    <property type="entry name" value="SAM-dependent_MTases_sf"/>
</dbReference>
<proteinExistence type="predicted"/>
<dbReference type="Pfam" id="PF06080">
    <property type="entry name" value="DUF938"/>
    <property type="match status" value="1"/>
</dbReference>
<accession>A0A1H7AKC0</accession>